<evidence type="ECO:0000256" key="9">
    <source>
        <dbReference type="RuleBase" id="RU361157"/>
    </source>
</evidence>
<evidence type="ECO:0000313" key="11">
    <source>
        <dbReference type="EMBL" id="NNU16764.1"/>
    </source>
</evidence>
<keyword evidence="4 9" id="KW-1003">Cell membrane</keyword>
<keyword evidence="5" id="KW-0997">Cell inner membrane</keyword>
<comment type="similarity">
    <text evidence="2 9">Belongs to the ABC-2 integral membrane protein family.</text>
</comment>
<sequence>MPVTQFRQISREKKAMFGNSFSISSRVVNALILRELNSRYGNSRLGYLWAIANPIISIMVLFFLFSTIRSRETGDIPILMFLVTGWFSYGYYQTMVSSIANGEAANRSLMMHQPVTRLDVMASRAVVETLTTVSFFVVGVAIAAIIEDATLPNDPILVLASFAAAGTFGLSLGLAMGAILTYFPFAMNFLQPVNRIGFFVSGVLFTATMLPSWLYPYIRWNPMLHPIEGIRQGWFEVYTSPVLDLTYTFSIALPLLAVGLYLERRTRRGIKFS</sequence>
<feature type="transmembrane region" description="Helical" evidence="9">
    <location>
        <begin position="45"/>
        <end position="66"/>
    </location>
</feature>
<dbReference type="PANTHER" id="PTHR30413">
    <property type="entry name" value="INNER MEMBRANE TRANSPORT PERMEASE"/>
    <property type="match status" value="1"/>
</dbReference>
<protein>
    <recommendedName>
        <fullName evidence="9">Transport permease protein</fullName>
    </recommendedName>
</protein>
<dbReference type="GO" id="GO:0015920">
    <property type="term" value="P:lipopolysaccharide transport"/>
    <property type="evidence" value="ECO:0007669"/>
    <property type="project" value="TreeGrafter"/>
</dbReference>
<dbReference type="InterPro" id="IPR013525">
    <property type="entry name" value="ABC2_TM"/>
</dbReference>
<feature type="domain" description="ABC transmembrane type-2" evidence="10">
    <location>
        <begin position="45"/>
        <end position="266"/>
    </location>
</feature>
<keyword evidence="3 9" id="KW-0813">Transport</keyword>
<feature type="transmembrane region" description="Helical" evidence="9">
    <location>
        <begin position="238"/>
        <end position="262"/>
    </location>
</feature>
<feature type="transmembrane region" description="Helical" evidence="9">
    <location>
        <begin position="158"/>
        <end position="184"/>
    </location>
</feature>
<keyword evidence="8 9" id="KW-0472">Membrane</keyword>
<dbReference type="RefSeq" id="WP_173199534.1">
    <property type="nucleotide sequence ID" value="NZ_JABFCX010000003.1"/>
</dbReference>
<feature type="transmembrane region" description="Helical" evidence="9">
    <location>
        <begin position="78"/>
        <end position="100"/>
    </location>
</feature>
<dbReference type="PROSITE" id="PS51012">
    <property type="entry name" value="ABC_TM2"/>
    <property type="match status" value="1"/>
</dbReference>
<evidence type="ECO:0000259" key="10">
    <source>
        <dbReference type="PROSITE" id="PS51012"/>
    </source>
</evidence>
<organism evidence="11 12">
    <name type="scientific">Parvularcula mediterranea</name>
    <dbReference type="NCBI Taxonomy" id="2732508"/>
    <lineage>
        <taxon>Bacteria</taxon>
        <taxon>Pseudomonadati</taxon>
        <taxon>Pseudomonadota</taxon>
        <taxon>Alphaproteobacteria</taxon>
        <taxon>Parvularculales</taxon>
        <taxon>Parvularculaceae</taxon>
        <taxon>Parvularcula</taxon>
    </lineage>
</organism>
<dbReference type="GO" id="GO:0140359">
    <property type="term" value="F:ABC-type transporter activity"/>
    <property type="evidence" value="ECO:0007669"/>
    <property type="project" value="InterPro"/>
</dbReference>
<gene>
    <name evidence="11" type="ORF">HK107_10575</name>
</gene>
<feature type="transmembrane region" description="Helical" evidence="9">
    <location>
        <begin position="196"/>
        <end position="218"/>
    </location>
</feature>
<feature type="transmembrane region" description="Helical" evidence="9">
    <location>
        <begin position="121"/>
        <end position="146"/>
    </location>
</feature>
<evidence type="ECO:0000256" key="8">
    <source>
        <dbReference type="ARBA" id="ARBA00023136"/>
    </source>
</evidence>
<reference evidence="11 12" key="1">
    <citation type="submission" date="2020-05" db="EMBL/GenBank/DDBJ databases">
        <title>Parvularcula mediterraneae sp. nov., isolated from polypropylene straw from shallow seawater of the seashore of Laganas in Zakynthos island, Greece.</title>
        <authorList>
            <person name="Szabo I."/>
            <person name="Al-Omari J."/>
            <person name="Rado J."/>
            <person name="Szerdahelyi G.S."/>
        </authorList>
    </citation>
    <scope>NUCLEOTIDE SEQUENCE [LARGE SCALE GENOMIC DNA]</scope>
    <source>
        <strain evidence="11 12">ZS-1/3</strain>
    </source>
</reference>
<accession>A0A7Y3W5M0</accession>
<dbReference type="Proteomes" id="UP000536835">
    <property type="component" value="Unassembled WGS sequence"/>
</dbReference>
<evidence type="ECO:0000256" key="6">
    <source>
        <dbReference type="ARBA" id="ARBA00022692"/>
    </source>
</evidence>
<name>A0A7Y3W5M0_9PROT</name>
<dbReference type="PANTHER" id="PTHR30413:SF8">
    <property type="entry name" value="TRANSPORT PERMEASE PROTEIN"/>
    <property type="match status" value="1"/>
</dbReference>
<comment type="subcellular location">
    <subcellularLocation>
        <location evidence="1 9">Cell inner membrane</location>
        <topology evidence="1 9">Multi-pass membrane protein</topology>
    </subcellularLocation>
</comment>
<proteinExistence type="inferred from homology"/>
<evidence type="ECO:0000256" key="5">
    <source>
        <dbReference type="ARBA" id="ARBA00022519"/>
    </source>
</evidence>
<comment type="caution">
    <text evidence="11">The sequence shown here is derived from an EMBL/GenBank/DDBJ whole genome shotgun (WGS) entry which is preliminary data.</text>
</comment>
<dbReference type="GO" id="GO:0043190">
    <property type="term" value="C:ATP-binding cassette (ABC) transporter complex"/>
    <property type="evidence" value="ECO:0007669"/>
    <property type="project" value="InterPro"/>
</dbReference>
<dbReference type="AlphaFoldDB" id="A0A7Y3W5M0"/>
<evidence type="ECO:0000256" key="2">
    <source>
        <dbReference type="ARBA" id="ARBA00007783"/>
    </source>
</evidence>
<evidence type="ECO:0000256" key="3">
    <source>
        <dbReference type="ARBA" id="ARBA00022448"/>
    </source>
</evidence>
<dbReference type="PRINTS" id="PR00164">
    <property type="entry name" value="ABC2TRNSPORT"/>
</dbReference>
<dbReference type="EMBL" id="JABFCX010000003">
    <property type="protein sequence ID" value="NNU16764.1"/>
    <property type="molecule type" value="Genomic_DNA"/>
</dbReference>
<dbReference type="InterPro" id="IPR047817">
    <property type="entry name" value="ABC2_TM_bact-type"/>
</dbReference>
<dbReference type="InterPro" id="IPR000412">
    <property type="entry name" value="ABC_2_transport"/>
</dbReference>
<evidence type="ECO:0000256" key="7">
    <source>
        <dbReference type="ARBA" id="ARBA00022989"/>
    </source>
</evidence>
<dbReference type="Pfam" id="PF01061">
    <property type="entry name" value="ABC2_membrane"/>
    <property type="match status" value="1"/>
</dbReference>
<evidence type="ECO:0000256" key="1">
    <source>
        <dbReference type="ARBA" id="ARBA00004429"/>
    </source>
</evidence>
<keyword evidence="6 9" id="KW-0812">Transmembrane</keyword>
<keyword evidence="7 9" id="KW-1133">Transmembrane helix</keyword>
<evidence type="ECO:0000256" key="4">
    <source>
        <dbReference type="ARBA" id="ARBA00022475"/>
    </source>
</evidence>
<keyword evidence="12" id="KW-1185">Reference proteome</keyword>
<evidence type="ECO:0000313" key="12">
    <source>
        <dbReference type="Proteomes" id="UP000536835"/>
    </source>
</evidence>